<name>A0A811Y0Q8_NYCPR</name>
<dbReference type="EMBL" id="CAJHUB010000659">
    <property type="protein sequence ID" value="CAD7670635.1"/>
    <property type="molecule type" value="Genomic_DNA"/>
</dbReference>
<dbReference type="InterPro" id="IPR052009">
    <property type="entry name" value="Archaemetzincin"/>
</dbReference>
<organism evidence="1 2">
    <name type="scientific">Nyctereutes procyonoides</name>
    <name type="common">Raccoon dog</name>
    <name type="synonym">Canis procyonoides</name>
    <dbReference type="NCBI Taxonomy" id="34880"/>
    <lineage>
        <taxon>Eukaryota</taxon>
        <taxon>Metazoa</taxon>
        <taxon>Chordata</taxon>
        <taxon>Craniata</taxon>
        <taxon>Vertebrata</taxon>
        <taxon>Euteleostomi</taxon>
        <taxon>Mammalia</taxon>
        <taxon>Eutheria</taxon>
        <taxon>Laurasiatheria</taxon>
        <taxon>Carnivora</taxon>
        <taxon>Caniformia</taxon>
        <taxon>Canidae</taxon>
        <taxon>Nyctereutes</taxon>
    </lineage>
</organism>
<keyword evidence="2" id="KW-1185">Reference proteome</keyword>
<accession>A0A811Y0Q8</accession>
<evidence type="ECO:0000313" key="2">
    <source>
        <dbReference type="Proteomes" id="UP000645828"/>
    </source>
</evidence>
<evidence type="ECO:0000313" key="1">
    <source>
        <dbReference type="EMBL" id="CAD7670635.1"/>
    </source>
</evidence>
<gene>
    <name evidence="1" type="ORF">NYPRO_LOCUS3430</name>
</gene>
<reference evidence="1" key="1">
    <citation type="submission" date="2020-12" db="EMBL/GenBank/DDBJ databases">
        <authorList>
            <consortium name="Molecular Ecology Group"/>
        </authorList>
    </citation>
    <scope>NUCLEOTIDE SEQUENCE</scope>
    <source>
        <strain evidence="1">TBG_1078</strain>
    </source>
</reference>
<protein>
    <submittedName>
        <fullName evidence="1">(raccoon dog) hypothetical protein</fullName>
    </submittedName>
</protein>
<proteinExistence type="predicted"/>
<dbReference type="PANTHER" id="PTHR32205">
    <property type="entry name" value="ARCHAEMETZINCIN-2-RELATED"/>
    <property type="match status" value="1"/>
</dbReference>
<dbReference type="AlphaFoldDB" id="A0A811Y0Q8"/>
<dbReference type="PANTHER" id="PTHR32205:SF5">
    <property type="entry name" value="ARCHAEMETZINCIN-2"/>
    <property type="match status" value="1"/>
</dbReference>
<dbReference type="Proteomes" id="UP000645828">
    <property type="component" value="Unassembled WGS sequence"/>
</dbReference>
<sequence>METVWSFEQMLKIALISKNLVPVYENLDAGEQHLVNESFQPAPANFEQFFKDPYRKTHSPNKCGIYIQSIELLVNNNIKWLKIYYGAIFYGFTVKLLESPPVPELSVPLEAHPEGFLKKKPEDTFCCGDITIDLFPLERLQKTSSSDHSISDNYSIPKMSSSKHLEKANYCLINLCPINLHKLQCAGVNIFQEDNVNLPKLMETFKEWKEEVIKCLAVL</sequence>
<comment type="caution">
    <text evidence="1">The sequence shown here is derived from an EMBL/GenBank/DDBJ whole genome shotgun (WGS) entry which is preliminary data.</text>
</comment>